<protein>
    <submittedName>
        <fullName evidence="1">Uncharacterized protein</fullName>
    </submittedName>
</protein>
<gene>
    <name evidence="1" type="ORF">OEZ85_012150</name>
</gene>
<dbReference type="Proteomes" id="UP001244341">
    <property type="component" value="Chromosome 3b"/>
</dbReference>
<reference evidence="1 2" key="1">
    <citation type="submission" date="2023-05" db="EMBL/GenBank/DDBJ databases">
        <title>A 100% complete, gapless, phased diploid assembly of the Scenedesmus obliquus UTEX 3031 genome.</title>
        <authorList>
            <person name="Biondi T.C."/>
            <person name="Hanschen E.R."/>
            <person name="Kwon T."/>
            <person name="Eng W."/>
            <person name="Kruse C.P.S."/>
            <person name="Koehler S.I."/>
            <person name="Kunde Y."/>
            <person name="Gleasner C.D."/>
            <person name="You Mak K.T."/>
            <person name="Polle J."/>
            <person name="Hovde B.T."/>
            <person name="Starkenburg S.R."/>
        </authorList>
    </citation>
    <scope>NUCLEOTIDE SEQUENCE [LARGE SCALE GENOMIC DNA]</scope>
    <source>
        <strain evidence="1 2">DOE0152z</strain>
    </source>
</reference>
<evidence type="ECO:0000313" key="1">
    <source>
        <dbReference type="EMBL" id="WIA12073.1"/>
    </source>
</evidence>
<dbReference type="EMBL" id="CP126210">
    <property type="protein sequence ID" value="WIA12073.1"/>
    <property type="molecule type" value="Genomic_DNA"/>
</dbReference>
<name>A0ABY8TSG5_TETOB</name>
<organism evidence="1 2">
    <name type="scientific">Tetradesmus obliquus</name>
    <name type="common">Green alga</name>
    <name type="synonym">Acutodesmus obliquus</name>
    <dbReference type="NCBI Taxonomy" id="3088"/>
    <lineage>
        <taxon>Eukaryota</taxon>
        <taxon>Viridiplantae</taxon>
        <taxon>Chlorophyta</taxon>
        <taxon>core chlorophytes</taxon>
        <taxon>Chlorophyceae</taxon>
        <taxon>CS clade</taxon>
        <taxon>Sphaeropleales</taxon>
        <taxon>Scenedesmaceae</taxon>
        <taxon>Tetradesmus</taxon>
    </lineage>
</organism>
<sequence length="201" mass="21082">MAAAMVCLVSNARLCELAVQRPGDAAPQYVSTLRGQQHGDEQLYQVTVDLTAVPGWQLLVLKLLSLQGGKDTCHLCGLAVVQGSAADAAAQACAAGGQQQPSLSQMDELRLLNESVARQVQEGADSSTAVPESLQLLFGKATQQPAGGAAAVKSLSAMRLEAKLDALAGKLLWSTEQLMQQQQQIMQRLDALEAGNTTAKA</sequence>
<accession>A0ABY8TSG5</accession>
<keyword evidence="2" id="KW-1185">Reference proteome</keyword>
<proteinExistence type="predicted"/>
<evidence type="ECO:0000313" key="2">
    <source>
        <dbReference type="Proteomes" id="UP001244341"/>
    </source>
</evidence>